<organism evidence="2 3">
    <name type="scientific">Brachybacterium fresconis</name>
    <dbReference type="NCBI Taxonomy" id="173363"/>
    <lineage>
        <taxon>Bacteria</taxon>
        <taxon>Bacillati</taxon>
        <taxon>Actinomycetota</taxon>
        <taxon>Actinomycetes</taxon>
        <taxon>Micrococcales</taxon>
        <taxon>Dermabacteraceae</taxon>
        <taxon>Brachybacterium</taxon>
    </lineage>
</organism>
<name>A0ABS4YM87_9MICO</name>
<keyword evidence="2" id="KW-0347">Helicase</keyword>
<accession>A0ABS4YM87</accession>
<dbReference type="GO" id="GO:0016787">
    <property type="term" value="F:hydrolase activity"/>
    <property type="evidence" value="ECO:0007669"/>
    <property type="project" value="UniProtKB-KW"/>
</dbReference>
<evidence type="ECO:0000313" key="3">
    <source>
        <dbReference type="Proteomes" id="UP000698222"/>
    </source>
</evidence>
<dbReference type="InterPro" id="IPR038461">
    <property type="entry name" value="Schlafen_AlbA_2_dom_sf"/>
</dbReference>
<dbReference type="InterPro" id="IPR036390">
    <property type="entry name" value="WH_DNA-bd_sf"/>
</dbReference>
<dbReference type="InterPro" id="IPR038475">
    <property type="entry name" value="RecG_C_sf"/>
</dbReference>
<dbReference type="Gene3D" id="3.30.950.30">
    <property type="entry name" value="Schlafen, AAA domain"/>
    <property type="match status" value="1"/>
</dbReference>
<keyword evidence="2" id="KW-0547">Nucleotide-binding</keyword>
<dbReference type="PANTHER" id="PTHR30595:SF6">
    <property type="entry name" value="SCHLAFEN ALBA-2 DOMAIN-CONTAINING PROTEIN"/>
    <property type="match status" value="1"/>
</dbReference>
<dbReference type="SUPFAM" id="SSF46785">
    <property type="entry name" value="Winged helix' DNA-binding domain"/>
    <property type="match status" value="1"/>
</dbReference>
<dbReference type="GO" id="GO:0003678">
    <property type="term" value="F:DNA helicase activity"/>
    <property type="evidence" value="ECO:0007669"/>
    <property type="project" value="UniProtKB-EC"/>
</dbReference>
<comment type="caution">
    <text evidence="2">The sequence shown here is derived from an EMBL/GenBank/DDBJ whole genome shotgun (WGS) entry which is preliminary data.</text>
</comment>
<reference evidence="2 3" key="1">
    <citation type="submission" date="2021-03" db="EMBL/GenBank/DDBJ databases">
        <title>Sequencing the genomes of 1000 actinobacteria strains.</title>
        <authorList>
            <person name="Klenk H.-P."/>
        </authorList>
    </citation>
    <scope>NUCLEOTIDE SEQUENCE [LARGE SCALE GENOMIC DNA]</scope>
    <source>
        <strain evidence="2 3">DSM 14564</strain>
    </source>
</reference>
<dbReference type="Pfam" id="PF04326">
    <property type="entry name" value="SLFN_AlbA_2"/>
    <property type="match status" value="1"/>
</dbReference>
<dbReference type="Gene3D" id="3.30.565.60">
    <property type="match status" value="1"/>
</dbReference>
<keyword evidence="2" id="KW-0067">ATP-binding</keyword>
<dbReference type="EMBL" id="JAGIOC010000001">
    <property type="protein sequence ID" value="MBP2409512.1"/>
    <property type="molecule type" value="Genomic_DNA"/>
</dbReference>
<evidence type="ECO:0000259" key="1">
    <source>
        <dbReference type="Pfam" id="PF04326"/>
    </source>
</evidence>
<sequence>MDDQELAEHVARLRRQRQDDAHVEAKAAASGAPKDLWRSVSAFANTEGGLIILGLDEASGFVPAEGFDPQRTLDVVLTGFDASPGTHAKITPIPPHELGRSEVDGAQVVTLRIDALDGTSGAKLPCFVTAQGLEAGSYKRVADANKRLTHYEVYLLHSKRRQDRTDRETVEGRTLAELSTDLVSRTLEGLRTRGRALTGIETGDIQGGLHRVNAVDADGVPTLAGYLALGAYPQQEFPHLAIDVAAHPGTEKSHDPTLRFLDRQECDGPMPQAINDAVRAVLRNLRTRRVVDGTAGTDVPEIPADVLREAITNAVLHRDYSPYVRGQQVAVDIFPDRVEVKSPGGFWGDRTKENVAEGYSTSRNESLVQLLRVVPMPDGQSTVAENQGSGVQLMVAAMRRHGLPAPDYSSTSIDHVVVKLARFGLIDPSMRAWIDGLSERDHRDRQHDVALALAKLNQQVSVADLRINLGLDSDDCREVLAELVADGLLEGMNDGPYVLVDPGMTEAVSGARWEILSILDVTTAKSIAEIAEATGKTRNALRPLLRDLVDQGLVLATAPPQSRNRTYLIPPSR</sequence>
<proteinExistence type="predicted"/>
<dbReference type="Pfam" id="PF13749">
    <property type="entry name" value="HATPase_c_4"/>
    <property type="match status" value="1"/>
</dbReference>
<dbReference type="PANTHER" id="PTHR30595">
    <property type="entry name" value="GLPR-RELATED TRANSCRIPTIONAL REPRESSOR"/>
    <property type="match status" value="1"/>
</dbReference>
<dbReference type="Proteomes" id="UP000698222">
    <property type="component" value="Unassembled WGS sequence"/>
</dbReference>
<gene>
    <name evidence="2" type="ORF">JOF44_002415</name>
</gene>
<feature type="domain" description="Schlafen AlbA-2" evidence="1">
    <location>
        <begin position="20"/>
        <end position="148"/>
    </location>
</feature>
<dbReference type="Gene3D" id="1.10.10.10">
    <property type="entry name" value="Winged helix-like DNA-binding domain superfamily/Winged helix DNA-binding domain"/>
    <property type="match status" value="1"/>
</dbReference>
<keyword evidence="2" id="KW-0378">Hydrolase</keyword>
<dbReference type="EC" id="3.6.4.12" evidence="2"/>
<evidence type="ECO:0000313" key="2">
    <source>
        <dbReference type="EMBL" id="MBP2409512.1"/>
    </source>
</evidence>
<protein>
    <submittedName>
        <fullName evidence="2">ATP-dependent DNA helicase RecG</fullName>
        <ecNumber evidence="2">3.6.4.12</ecNumber>
    </submittedName>
</protein>
<dbReference type="InterPro" id="IPR007421">
    <property type="entry name" value="Schlafen_AlbA_2_dom"/>
</dbReference>
<dbReference type="InterPro" id="IPR036388">
    <property type="entry name" value="WH-like_DNA-bd_sf"/>
</dbReference>
<keyword evidence="3" id="KW-1185">Reference proteome</keyword>
<dbReference type="RefSeq" id="WP_209891596.1">
    <property type="nucleotide sequence ID" value="NZ_BAAAJV010000006.1"/>
</dbReference>